<gene>
    <name evidence="2" type="ORF">BDP27DRAFT_1427492</name>
</gene>
<dbReference type="EMBL" id="JADNRY010000161">
    <property type="protein sequence ID" value="KAF9062801.1"/>
    <property type="molecule type" value="Genomic_DNA"/>
</dbReference>
<name>A0A9P5PG75_9AGAR</name>
<sequence>MPLHTLIAFTPTAAPDPAKDLRLEAQRRGEGYTVSGPFSTTYYFFKVALDGLLLLLLVIPVGRKNANVKSLKDDPILAEVANTTKLALARFTDSFPGVQLQLFQAKTFQTKMAL</sequence>
<evidence type="ECO:0000256" key="1">
    <source>
        <dbReference type="SAM" id="Phobius"/>
    </source>
</evidence>
<evidence type="ECO:0000313" key="3">
    <source>
        <dbReference type="Proteomes" id="UP000772434"/>
    </source>
</evidence>
<dbReference type="Proteomes" id="UP000772434">
    <property type="component" value="Unassembled WGS sequence"/>
</dbReference>
<organism evidence="2 3">
    <name type="scientific">Rhodocollybia butyracea</name>
    <dbReference type="NCBI Taxonomy" id="206335"/>
    <lineage>
        <taxon>Eukaryota</taxon>
        <taxon>Fungi</taxon>
        <taxon>Dikarya</taxon>
        <taxon>Basidiomycota</taxon>
        <taxon>Agaricomycotina</taxon>
        <taxon>Agaricomycetes</taxon>
        <taxon>Agaricomycetidae</taxon>
        <taxon>Agaricales</taxon>
        <taxon>Marasmiineae</taxon>
        <taxon>Omphalotaceae</taxon>
        <taxon>Rhodocollybia</taxon>
    </lineage>
</organism>
<reference evidence="2" key="1">
    <citation type="submission" date="2020-11" db="EMBL/GenBank/DDBJ databases">
        <authorList>
            <consortium name="DOE Joint Genome Institute"/>
            <person name="Ahrendt S."/>
            <person name="Riley R."/>
            <person name="Andreopoulos W."/>
            <person name="Labutti K."/>
            <person name="Pangilinan J."/>
            <person name="Ruiz-Duenas F.J."/>
            <person name="Barrasa J.M."/>
            <person name="Sanchez-Garcia M."/>
            <person name="Camarero S."/>
            <person name="Miyauchi S."/>
            <person name="Serrano A."/>
            <person name="Linde D."/>
            <person name="Babiker R."/>
            <person name="Drula E."/>
            <person name="Ayuso-Fernandez I."/>
            <person name="Pacheco R."/>
            <person name="Padilla G."/>
            <person name="Ferreira P."/>
            <person name="Barriuso J."/>
            <person name="Kellner H."/>
            <person name="Castanera R."/>
            <person name="Alfaro M."/>
            <person name="Ramirez L."/>
            <person name="Pisabarro A.G."/>
            <person name="Kuo A."/>
            <person name="Tritt A."/>
            <person name="Lipzen A."/>
            <person name="He G."/>
            <person name="Yan M."/>
            <person name="Ng V."/>
            <person name="Cullen D."/>
            <person name="Martin F."/>
            <person name="Rosso M.-N."/>
            <person name="Henrissat B."/>
            <person name="Hibbett D."/>
            <person name="Martinez A.T."/>
            <person name="Grigoriev I.V."/>
        </authorList>
    </citation>
    <scope>NUCLEOTIDE SEQUENCE</scope>
    <source>
        <strain evidence="2">AH 40177</strain>
    </source>
</reference>
<keyword evidence="1" id="KW-0472">Membrane</keyword>
<dbReference type="AlphaFoldDB" id="A0A9P5PG75"/>
<keyword evidence="3" id="KW-1185">Reference proteome</keyword>
<comment type="caution">
    <text evidence="2">The sequence shown here is derived from an EMBL/GenBank/DDBJ whole genome shotgun (WGS) entry which is preliminary data.</text>
</comment>
<protein>
    <submittedName>
        <fullName evidence="2">Uncharacterized protein</fullName>
    </submittedName>
</protein>
<accession>A0A9P5PG75</accession>
<feature type="transmembrane region" description="Helical" evidence="1">
    <location>
        <begin position="42"/>
        <end position="62"/>
    </location>
</feature>
<keyword evidence="1" id="KW-0812">Transmembrane</keyword>
<proteinExistence type="predicted"/>
<keyword evidence="1" id="KW-1133">Transmembrane helix</keyword>
<evidence type="ECO:0000313" key="2">
    <source>
        <dbReference type="EMBL" id="KAF9062801.1"/>
    </source>
</evidence>